<evidence type="ECO:0000313" key="2">
    <source>
        <dbReference type="EMBL" id="MFD1510624.1"/>
    </source>
</evidence>
<dbReference type="Gene3D" id="3.40.50.300">
    <property type="entry name" value="P-loop containing nucleotide triphosphate hydrolases"/>
    <property type="match status" value="1"/>
</dbReference>
<dbReference type="SUPFAM" id="SSF52540">
    <property type="entry name" value="P-loop containing nucleoside triphosphate hydrolases"/>
    <property type="match status" value="1"/>
</dbReference>
<reference evidence="3" key="1">
    <citation type="journal article" date="2019" name="Int. J. Syst. Evol. Microbiol.">
        <title>The Global Catalogue of Microorganisms (GCM) 10K type strain sequencing project: providing services to taxonomists for standard genome sequencing and annotation.</title>
        <authorList>
            <consortium name="The Broad Institute Genomics Platform"/>
            <consortium name="The Broad Institute Genome Sequencing Center for Infectious Disease"/>
            <person name="Wu L."/>
            <person name="Ma J."/>
        </authorList>
    </citation>
    <scope>NUCLEOTIDE SEQUENCE [LARGE SCALE GENOMIC DNA]</scope>
    <source>
        <strain evidence="3">CGMCC 1.12477</strain>
    </source>
</reference>
<dbReference type="InterPro" id="IPR003959">
    <property type="entry name" value="ATPase_AAA_core"/>
</dbReference>
<organism evidence="2 3">
    <name type="scientific">Lacimonas salitolerans</name>
    <dbReference type="NCBI Taxonomy" id="1323750"/>
    <lineage>
        <taxon>Bacteria</taxon>
        <taxon>Pseudomonadati</taxon>
        <taxon>Pseudomonadota</taxon>
        <taxon>Alphaproteobacteria</taxon>
        <taxon>Rhodobacterales</taxon>
        <taxon>Paracoccaceae</taxon>
        <taxon>Lacimonas</taxon>
    </lineage>
</organism>
<dbReference type="EMBL" id="JBHUDD010000134">
    <property type="protein sequence ID" value="MFD1510624.1"/>
    <property type="molecule type" value="Genomic_DNA"/>
</dbReference>
<accession>A0ABW4EKI1</accession>
<keyword evidence="3" id="KW-1185">Reference proteome</keyword>
<dbReference type="Pfam" id="PF00004">
    <property type="entry name" value="AAA"/>
    <property type="match status" value="1"/>
</dbReference>
<sequence length="68" mass="7056">MIVQAGKLDWREVTKSFVLAGPPGTGKTMLAEALARSAGITLVKTSYSDVQKAGHQGDALKAAARQTG</sequence>
<name>A0ABW4EKI1_9RHOB</name>
<dbReference type="Proteomes" id="UP001597186">
    <property type="component" value="Unassembled WGS sequence"/>
</dbReference>
<dbReference type="RefSeq" id="WP_379916974.1">
    <property type="nucleotide sequence ID" value="NZ_JBHUDD010000134.1"/>
</dbReference>
<gene>
    <name evidence="2" type="ORF">ACFTOW_14635</name>
</gene>
<comment type="caution">
    <text evidence="2">The sequence shown here is derived from an EMBL/GenBank/DDBJ whole genome shotgun (WGS) entry which is preliminary data.</text>
</comment>
<feature type="domain" description="ATPase AAA-type core" evidence="1">
    <location>
        <begin position="18"/>
        <end position="59"/>
    </location>
</feature>
<proteinExistence type="predicted"/>
<evidence type="ECO:0000259" key="1">
    <source>
        <dbReference type="Pfam" id="PF00004"/>
    </source>
</evidence>
<dbReference type="InterPro" id="IPR027417">
    <property type="entry name" value="P-loop_NTPase"/>
</dbReference>
<evidence type="ECO:0000313" key="3">
    <source>
        <dbReference type="Proteomes" id="UP001597186"/>
    </source>
</evidence>
<protein>
    <submittedName>
        <fullName evidence="2">AAA family ATPase</fullName>
    </submittedName>
</protein>